<dbReference type="Proteomes" id="UP000076871">
    <property type="component" value="Unassembled WGS sequence"/>
</dbReference>
<dbReference type="Pfam" id="PF05794">
    <property type="entry name" value="Tcp11"/>
    <property type="match status" value="1"/>
</dbReference>
<organism evidence="3 4">
    <name type="scientific">Laetiporus sulphureus 93-53</name>
    <dbReference type="NCBI Taxonomy" id="1314785"/>
    <lineage>
        <taxon>Eukaryota</taxon>
        <taxon>Fungi</taxon>
        <taxon>Dikarya</taxon>
        <taxon>Basidiomycota</taxon>
        <taxon>Agaricomycotina</taxon>
        <taxon>Agaricomycetes</taxon>
        <taxon>Polyporales</taxon>
        <taxon>Laetiporus</taxon>
    </lineage>
</organism>
<proteinExistence type="inferred from homology"/>
<feature type="compositionally biased region" description="Polar residues" evidence="2">
    <location>
        <begin position="83"/>
        <end position="95"/>
    </location>
</feature>
<dbReference type="RefSeq" id="XP_040762379.1">
    <property type="nucleotide sequence ID" value="XM_040909298.1"/>
</dbReference>
<name>A0A165DDK7_9APHY</name>
<comment type="similarity">
    <text evidence="1">Belongs to the TCP11 family.</text>
</comment>
<dbReference type="PANTHER" id="PTHR12832:SF11">
    <property type="entry name" value="LD23868P"/>
    <property type="match status" value="1"/>
</dbReference>
<dbReference type="InterPro" id="IPR008862">
    <property type="entry name" value="Tcp11"/>
</dbReference>
<feature type="region of interest" description="Disordered" evidence="2">
    <location>
        <begin position="79"/>
        <end position="105"/>
    </location>
</feature>
<dbReference type="GeneID" id="63826327"/>
<reference evidence="3 4" key="1">
    <citation type="journal article" date="2016" name="Mol. Biol. Evol.">
        <title>Comparative Genomics of Early-Diverging Mushroom-Forming Fungi Provides Insights into the Origins of Lignocellulose Decay Capabilities.</title>
        <authorList>
            <person name="Nagy L.G."/>
            <person name="Riley R."/>
            <person name="Tritt A."/>
            <person name="Adam C."/>
            <person name="Daum C."/>
            <person name="Floudas D."/>
            <person name="Sun H."/>
            <person name="Yadav J.S."/>
            <person name="Pangilinan J."/>
            <person name="Larsson K.H."/>
            <person name="Matsuura K."/>
            <person name="Barry K."/>
            <person name="Labutti K."/>
            <person name="Kuo R."/>
            <person name="Ohm R.A."/>
            <person name="Bhattacharya S.S."/>
            <person name="Shirouzu T."/>
            <person name="Yoshinaga Y."/>
            <person name="Martin F.M."/>
            <person name="Grigoriev I.V."/>
            <person name="Hibbett D.S."/>
        </authorList>
    </citation>
    <scope>NUCLEOTIDE SEQUENCE [LARGE SCALE GENOMIC DNA]</scope>
    <source>
        <strain evidence="3 4">93-53</strain>
    </source>
</reference>
<dbReference type="EMBL" id="KV427635">
    <property type="protein sequence ID" value="KZT04639.1"/>
    <property type="molecule type" value="Genomic_DNA"/>
</dbReference>
<keyword evidence="4" id="KW-1185">Reference proteome</keyword>
<evidence type="ECO:0000256" key="1">
    <source>
        <dbReference type="ARBA" id="ARBA00010954"/>
    </source>
</evidence>
<protein>
    <submittedName>
        <fullName evidence="3">Uncharacterized protein</fullName>
    </submittedName>
</protein>
<dbReference type="InParanoid" id="A0A165DDK7"/>
<dbReference type="AlphaFoldDB" id="A0A165DDK7"/>
<evidence type="ECO:0000256" key="2">
    <source>
        <dbReference type="SAM" id="MobiDB-lite"/>
    </source>
</evidence>
<evidence type="ECO:0000313" key="4">
    <source>
        <dbReference type="Proteomes" id="UP000076871"/>
    </source>
</evidence>
<gene>
    <name evidence="3" type="ORF">LAESUDRAFT_727819</name>
</gene>
<accession>A0A165DDK7</accession>
<dbReference type="GO" id="GO:0007165">
    <property type="term" value="P:signal transduction"/>
    <property type="evidence" value="ECO:0007669"/>
    <property type="project" value="TreeGrafter"/>
</dbReference>
<dbReference type="OrthoDB" id="276323at2759"/>
<sequence>MEHLLSVLQQKLSDHPDSVSLQEAISHLTQVDNGKDAYRSSNWEIIQNDFGKLSAGGLWEVTPENEEMLEDVRKTLMADRSRASSISNKQSSPAGSNKREYEPRRDISVVMPPPLSTPLLPVSLMNPTVLPIELVEVLNHTYFLHLLVLKPESVLPPGKSLLSVMSRPHIEPHHEGELPSLKERVESLVHKAFWDEAYESLSTPTPAIQLPRLKKLYEDLYAALKPLLPAHHPLLVTLSSPLSPTSSPLRTAVTHLREVLVCLRERCAPARDSDIDALIRAIDDLSSVAPATDIARLVVDTVRSILKVAETMKDDLSQFVLGTMGEQQLRAVITTQAKERERELTLQLWKPARVEQLWREWLQGTEVPDGVPTDHSARHRWVHCLMQAIGSTIPVSCPLPTVTISDDSPPEIELAPPHGNVLPPPFFFICPALLYVQNYLQALVIAASLRSLVRLPSTPTLTASAQSNGLDAAGGSFMERTWALLKAEVDEESGSGETKIINLSDEVLRVRRQLLRAGETLDAEEEAKLRAAVDRTLQPHDPVFLLLQKRLLQAVAVRLALPFETESPAAYGPHLPEKLQAGRERPGKRPRLMMELEHEEGTQLLNDKVKEPMLAVKGFDDEVLVKAVGESLVRLRSCVNWVELVWGDLTGGGDLKESGNK</sequence>
<evidence type="ECO:0000313" key="3">
    <source>
        <dbReference type="EMBL" id="KZT04639.1"/>
    </source>
</evidence>
<dbReference type="PANTHER" id="PTHR12832">
    <property type="entry name" value="TESTIS-SPECIFIC PROTEIN PBS13 T-COMPLEX 11"/>
    <property type="match status" value="1"/>
</dbReference>